<protein>
    <recommendedName>
        <fullName evidence="1">Glycosyltransferase subfamily 4-like N-terminal domain-containing protein</fullName>
    </recommendedName>
</protein>
<dbReference type="InterPro" id="IPR028098">
    <property type="entry name" value="Glyco_trans_4-like_N"/>
</dbReference>
<gene>
    <name evidence="2" type="ORF">ENN47_01815</name>
</gene>
<comment type="caution">
    <text evidence="2">The sequence shown here is derived from an EMBL/GenBank/DDBJ whole genome shotgun (WGS) entry which is preliminary data.</text>
</comment>
<evidence type="ECO:0000313" key="2">
    <source>
        <dbReference type="EMBL" id="HDP76923.1"/>
    </source>
</evidence>
<dbReference type="Gene3D" id="3.40.50.2000">
    <property type="entry name" value="Glycogen Phosphorylase B"/>
    <property type="match status" value="2"/>
</dbReference>
<organism evidence="2">
    <name type="scientific">Mesotoga infera</name>
    <dbReference type="NCBI Taxonomy" id="1236046"/>
    <lineage>
        <taxon>Bacteria</taxon>
        <taxon>Thermotogati</taxon>
        <taxon>Thermotogota</taxon>
        <taxon>Thermotogae</taxon>
        <taxon>Kosmotogales</taxon>
        <taxon>Kosmotogaceae</taxon>
        <taxon>Mesotoga</taxon>
    </lineage>
</organism>
<reference evidence="2" key="1">
    <citation type="journal article" date="2020" name="mSystems">
        <title>Genome- and Community-Level Interaction Insights into Carbon Utilization and Element Cycling Functions of Hydrothermarchaeota in Hydrothermal Sediment.</title>
        <authorList>
            <person name="Zhou Z."/>
            <person name="Liu Y."/>
            <person name="Xu W."/>
            <person name="Pan J."/>
            <person name="Luo Z.H."/>
            <person name="Li M."/>
        </authorList>
    </citation>
    <scope>NUCLEOTIDE SEQUENCE [LARGE SCALE GENOMIC DNA]</scope>
    <source>
        <strain evidence="2">SpSt-1179</strain>
    </source>
</reference>
<feature type="domain" description="Glycosyltransferase subfamily 4-like N-terminal" evidence="1">
    <location>
        <begin position="2"/>
        <end position="136"/>
    </location>
</feature>
<accession>A0A7C1GS43</accession>
<dbReference type="EMBL" id="DSBT01000056">
    <property type="protein sequence ID" value="HDP76923.1"/>
    <property type="molecule type" value="Genomic_DNA"/>
</dbReference>
<dbReference type="Proteomes" id="UP000886198">
    <property type="component" value="Unassembled WGS sequence"/>
</dbReference>
<name>A0A7C1GS43_9BACT</name>
<dbReference type="SUPFAM" id="SSF53756">
    <property type="entry name" value="UDP-Glycosyltransferase/glycogen phosphorylase"/>
    <property type="match status" value="1"/>
</dbReference>
<sequence length="378" mass="44151">MKILMLANTESTYTKQFLAQMSSSLSNASFEVITPTAVSLEFSAVTQHTFEDSRSIVSKIPKVRGFRRLERIRQFISKSDNYDICQIHVVNPQYWYLRDVLQKKCRNVVSSIWGSDFYRVSRFSRQRQEMLYRISSAITFTNRNTLEEFDRYFHKRYSEKLKVFRFGLAPLSELKNLRLTKEKCRRSLGIPDDSFLVTIGYNANPGQQHLRILKSINDYGSRLPGNLYLLLPLTYGGPQNYRSSLKSWLEDSGLRYKVFSEFMQDREIAMIRKASDVFINVQVSDQFSGSMQEHLFAENVVITGDWLPYKTLDERGVFMHKISSVDDIGEALVHVANNLDSLRKRCLENPSIIWELSSWEKNIQPWVDLYEKFLDSQL</sequence>
<dbReference type="Pfam" id="PF13477">
    <property type="entry name" value="Glyco_trans_4_2"/>
    <property type="match status" value="1"/>
</dbReference>
<proteinExistence type="predicted"/>
<dbReference type="AlphaFoldDB" id="A0A7C1GS43"/>
<evidence type="ECO:0000259" key="1">
    <source>
        <dbReference type="Pfam" id="PF13477"/>
    </source>
</evidence>